<dbReference type="AlphaFoldDB" id="T0HE07"/>
<dbReference type="InterPro" id="IPR019302">
    <property type="entry name" value="CAP12/PCTIR_TIR_dom"/>
</dbReference>
<keyword evidence="3" id="KW-1185">Reference proteome</keyword>
<dbReference type="GO" id="GO:0050135">
    <property type="term" value="F:NADP+ nucleosidase activity"/>
    <property type="evidence" value="ECO:0007669"/>
    <property type="project" value="InterPro"/>
</dbReference>
<evidence type="ECO:0000313" key="2">
    <source>
        <dbReference type="EMBL" id="EQB11247.1"/>
    </source>
</evidence>
<dbReference type="Pfam" id="PF10137">
    <property type="entry name" value="CAP12-PCTIR_TIR"/>
    <property type="match status" value="1"/>
</dbReference>
<dbReference type="Proteomes" id="UP000015531">
    <property type="component" value="Unassembled WGS sequence"/>
</dbReference>
<evidence type="ECO:0000259" key="1">
    <source>
        <dbReference type="Pfam" id="PF10137"/>
    </source>
</evidence>
<gene>
    <name evidence="2" type="ORF">RLDS_22865</name>
</gene>
<comment type="caution">
    <text evidence="2">The sequence shown here is derived from an EMBL/GenBank/DDBJ whole genome shotgun (WGS) entry which is preliminary data.</text>
</comment>
<organism evidence="2 3">
    <name type="scientific">Sphingobium lactosutens DS20</name>
    <dbReference type="NCBI Taxonomy" id="1331060"/>
    <lineage>
        <taxon>Bacteria</taxon>
        <taxon>Pseudomonadati</taxon>
        <taxon>Pseudomonadota</taxon>
        <taxon>Alphaproteobacteria</taxon>
        <taxon>Sphingomonadales</taxon>
        <taxon>Sphingomonadaceae</taxon>
        <taxon>Sphingobium</taxon>
    </lineage>
</organism>
<protein>
    <recommendedName>
        <fullName evidence="1">CD-NTase-associated protein 12/Pycsar effector protein TIR domain-containing protein</fullName>
    </recommendedName>
</protein>
<accession>T0HE07</accession>
<dbReference type="eggNOG" id="COG4271">
    <property type="taxonomic scope" value="Bacteria"/>
</dbReference>
<name>T0HE07_9SPHN</name>
<dbReference type="EMBL" id="ATDP01000107">
    <property type="protein sequence ID" value="EQB11247.1"/>
    <property type="molecule type" value="Genomic_DNA"/>
</dbReference>
<dbReference type="PATRIC" id="fig|1331060.3.peg.4425"/>
<evidence type="ECO:0000313" key="3">
    <source>
        <dbReference type="Proteomes" id="UP000015531"/>
    </source>
</evidence>
<proteinExistence type="predicted"/>
<sequence length="372" mass="41692">MSLADDLFEVIAEFEKIASYGESDEYKKPVKQRISVLEDVGKAHSGSWLGYHARVYQKDFKPVLGASFDRTWGFGDRMLGETRGEWLEYDPDGLKRHILQASNDAAFVSIKAKAKEYKVKYEESKAAALSIMATYLSSHDDEYLKKISETVENLGYVSAAEFVQYYAPKQVQSADRVALNEGVTTPIHVTIACELSALSSIFNATPKMIQQLKQAASHMERKLKSAKKQERVGTNVFIGHGRSLLWRELKDFVKDRLGLPFDEFNRVPVAGVTNTARLIEMLDAAAIAFLVMTAEDETNEGKMQARMNVIHEVGLFQGRLGFTKAIIMLEDGCEEFSNVQGLGQIRFPKGNIKAAFEEVREVLEREGLVEQG</sequence>
<dbReference type="OrthoDB" id="5497289at2"/>
<reference evidence="2 3" key="1">
    <citation type="journal article" date="2013" name="Genome Announc.">
        <title>Draft Genome Sequence of Sphingobium lactosutens Strain DS20T, Isolated from a Hexachlorocyclohexane Dumpsite.</title>
        <authorList>
            <person name="Kumar R."/>
            <person name="Dwivedi V."/>
            <person name="Negi V."/>
            <person name="Khurana J.P."/>
            <person name="Lal R."/>
        </authorList>
    </citation>
    <scope>NUCLEOTIDE SEQUENCE [LARGE SCALE GENOMIC DNA]</scope>
    <source>
        <strain evidence="2 3">DS20</strain>
    </source>
</reference>
<feature type="domain" description="CD-NTase-associated protein 12/Pycsar effector protein TIR" evidence="1">
    <location>
        <begin position="235"/>
        <end position="347"/>
    </location>
</feature>